<dbReference type="GO" id="GO:0005634">
    <property type="term" value="C:nucleus"/>
    <property type="evidence" value="ECO:0007669"/>
    <property type="project" value="UniProtKB-SubCell"/>
</dbReference>
<keyword evidence="15" id="KW-1185">Reference proteome</keyword>
<evidence type="ECO:0000256" key="9">
    <source>
        <dbReference type="ARBA" id="ARBA00023163"/>
    </source>
</evidence>
<comment type="subcellular location">
    <subcellularLocation>
        <location evidence="2">Nucleus</location>
    </subcellularLocation>
</comment>
<comment type="caution">
    <text evidence="13">The sequence shown here is derived from an EMBL/GenBank/DDBJ whole genome shotgun (WGS) entry which is preliminary data.</text>
</comment>
<gene>
    <name evidence="13" type="ORF">GPM918_LOCUS14399</name>
    <name evidence="14" type="ORF">SRO942_LOCUS14399</name>
</gene>
<evidence type="ECO:0000256" key="1">
    <source>
        <dbReference type="ARBA" id="ARBA00000707"/>
    </source>
</evidence>
<dbReference type="SUPFAM" id="SSF54001">
    <property type="entry name" value="Cysteine proteinases"/>
    <property type="match status" value="1"/>
</dbReference>
<feature type="region of interest" description="Disordered" evidence="11">
    <location>
        <begin position="313"/>
        <end position="382"/>
    </location>
</feature>
<dbReference type="GO" id="GO:0004843">
    <property type="term" value="F:cysteine-type deubiquitinase activity"/>
    <property type="evidence" value="ECO:0007669"/>
    <property type="project" value="UniProtKB-EC"/>
</dbReference>
<evidence type="ECO:0000259" key="12">
    <source>
        <dbReference type="PROSITE" id="PS50235"/>
    </source>
</evidence>
<evidence type="ECO:0000313" key="15">
    <source>
        <dbReference type="Proteomes" id="UP000663829"/>
    </source>
</evidence>
<dbReference type="Proteomes" id="UP000663829">
    <property type="component" value="Unassembled WGS sequence"/>
</dbReference>
<evidence type="ECO:0000256" key="6">
    <source>
        <dbReference type="ARBA" id="ARBA00022801"/>
    </source>
</evidence>
<evidence type="ECO:0000256" key="2">
    <source>
        <dbReference type="ARBA" id="ARBA00004123"/>
    </source>
</evidence>
<dbReference type="OrthoDB" id="47475at2759"/>
<evidence type="ECO:0000313" key="13">
    <source>
        <dbReference type="EMBL" id="CAF1013634.1"/>
    </source>
</evidence>
<dbReference type="InterPro" id="IPR001394">
    <property type="entry name" value="Peptidase_C19_UCH"/>
</dbReference>
<evidence type="ECO:0000256" key="11">
    <source>
        <dbReference type="SAM" id="MobiDB-lite"/>
    </source>
</evidence>
<dbReference type="PANTHER" id="PTHR21646">
    <property type="entry name" value="UBIQUITIN CARBOXYL-TERMINAL HYDROLASE"/>
    <property type="match status" value="1"/>
</dbReference>
<dbReference type="EMBL" id="CAJOBC010003462">
    <property type="protein sequence ID" value="CAF3785083.1"/>
    <property type="molecule type" value="Genomic_DNA"/>
</dbReference>
<evidence type="ECO:0000256" key="10">
    <source>
        <dbReference type="ARBA" id="ARBA00023242"/>
    </source>
</evidence>
<dbReference type="InterPro" id="IPR028889">
    <property type="entry name" value="USP"/>
</dbReference>
<name>A0A814HSP3_9BILA</name>
<feature type="domain" description="USP" evidence="12">
    <location>
        <begin position="415"/>
        <end position="765"/>
    </location>
</feature>
<keyword evidence="7" id="KW-0788">Thiol protease</keyword>
<dbReference type="GO" id="GO:0016579">
    <property type="term" value="P:protein deubiquitination"/>
    <property type="evidence" value="ECO:0007669"/>
    <property type="project" value="InterPro"/>
</dbReference>
<evidence type="ECO:0000256" key="8">
    <source>
        <dbReference type="ARBA" id="ARBA00023015"/>
    </source>
</evidence>
<evidence type="ECO:0000256" key="4">
    <source>
        <dbReference type="ARBA" id="ARBA00022670"/>
    </source>
</evidence>
<dbReference type="InterPro" id="IPR038765">
    <property type="entry name" value="Papain-like_cys_pep_sf"/>
</dbReference>
<evidence type="ECO:0000313" key="14">
    <source>
        <dbReference type="EMBL" id="CAF3785083.1"/>
    </source>
</evidence>
<organism evidence="13 15">
    <name type="scientific">Didymodactylos carnosus</name>
    <dbReference type="NCBI Taxonomy" id="1234261"/>
    <lineage>
        <taxon>Eukaryota</taxon>
        <taxon>Metazoa</taxon>
        <taxon>Spiralia</taxon>
        <taxon>Gnathifera</taxon>
        <taxon>Rotifera</taxon>
        <taxon>Eurotatoria</taxon>
        <taxon>Bdelloidea</taxon>
        <taxon>Philodinida</taxon>
        <taxon>Philodinidae</taxon>
        <taxon>Didymodactylos</taxon>
    </lineage>
</organism>
<keyword evidence="9" id="KW-0804">Transcription</keyword>
<dbReference type="PROSITE" id="PS00973">
    <property type="entry name" value="USP_2"/>
    <property type="match status" value="1"/>
</dbReference>
<dbReference type="Gene3D" id="3.90.70.10">
    <property type="entry name" value="Cysteine proteinases"/>
    <property type="match status" value="1"/>
</dbReference>
<dbReference type="InterPro" id="IPR018200">
    <property type="entry name" value="USP_CS"/>
</dbReference>
<dbReference type="EC" id="3.4.19.12" evidence="3"/>
<keyword evidence="10" id="KW-0539">Nucleus</keyword>
<evidence type="ECO:0000256" key="3">
    <source>
        <dbReference type="ARBA" id="ARBA00012759"/>
    </source>
</evidence>
<dbReference type="Proteomes" id="UP000681722">
    <property type="component" value="Unassembled WGS sequence"/>
</dbReference>
<proteinExistence type="predicted"/>
<dbReference type="PROSITE" id="PS50235">
    <property type="entry name" value="USP_3"/>
    <property type="match status" value="1"/>
</dbReference>
<keyword evidence="8" id="KW-0805">Transcription regulation</keyword>
<keyword evidence="6" id="KW-0378">Hydrolase</keyword>
<evidence type="ECO:0000256" key="7">
    <source>
        <dbReference type="ARBA" id="ARBA00022807"/>
    </source>
</evidence>
<dbReference type="PANTHER" id="PTHR21646:SF33">
    <property type="entry name" value="UBIQUITIN CARBOXYL-TERMINAL HYDROLASE 22"/>
    <property type="match status" value="1"/>
</dbReference>
<keyword evidence="5" id="KW-0833">Ubl conjugation pathway</keyword>
<reference evidence="13" key="1">
    <citation type="submission" date="2021-02" db="EMBL/GenBank/DDBJ databases">
        <authorList>
            <person name="Nowell W R."/>
        </authorList>
    </citation>
    <scope>NUCLEOTIDE SEQUENCE</scope>
</reference>
<comment type="catalytic activity">
    <reaction evidence="1">
        <text>Thiol-dependent hydrolysis of ester, thioester, amide, peptide and isopeptide bonds formed by the C-terminal Gly of ubiquitin (a 76-residue protein attached to proteins as an intracellular targeting signal).</text>
        <dbReference type="EC" id="3.4.19.12"/>
    </reaction>
</comment>
<sequence length="775" mass="89153">MNVTNRTPFSDFSPSPTRCTVSCFPCKNQSYLQGTSWWNILLNLKPRNGIKSLSMLNNSNQRLKHNLTECVKENIYSVQQQRQLRQIPFSTQCKSTYIDECYSFYNKISLQSGFGQIRDIKFETRKLGRPSLVILSPSLERDENQIGILTEEAMVVLERSELRKRYAMIHTENFGLAIDEKYVVAVGGNDLENHPLTNCYISDLKDHEGNWIALPHLPAPASGPGVDVWTFSEERRKWLKVTDIPELELLHGLSYNDNKLHISETTEIPGKPPLTNILRSYDLQTGVWKEENNERRPKIKNNDRINFTTKFTATERKSALRHSTSQFKPSTLKDSPSKSDESARSVQKLPPDLMKQESTIPGKAMQNSKKENDRAKTKKTSKGVMKKVLKINENSTKPKTKERSQTKVVSKTFSKSTLKTGKTVSLKARKELLRDYFLLNKHVCSNKTQNETVSTNSNLTISNCILCEMNRLCRDIYSHHTVNPYIPSQLLYLIWTHENHLAGFEEQDAQEFLMALFNIIHSQNTTEASRLAVFSIRICNIDLFHLFKAKDGKNCSCVIDKIFNGTLQSDVTCSRCGNVSIKEDPIRDISLQLDSTNCTNRTHETFTLETCLRRFTHSETLSNFYCDHCELSMSATIKLTIAQAPVVACFHLKRFQYIKKSRSRSRKKISSHVAFSEYFDLTPYLSSTQSEINENKQQLSTKNNNLYFLFAVISHFGLSAETGHYICYIKLNHNRWFRCDDHLVSEVNNEEVFNSECYLLFYQRFDSITNENGFV</sequence>
<feature type="compositionally biased region" description="Polar residues" evidence="11">
    <location>
        <begin position="321"/>
        <end position="334"/>
    </location>
</feature>
<dbReference type="Gene3D" id="2.120.10.80">
    <property type="entry name" value="Kelch-type beta propeller"/>
    <property type="match status" value="1"/>
</dbReference>
<accession>A0A814HSP3</accession>
<dbReference type="Pfam" id="PF00443">
    <property type="entry name" value="UCH"/>
    <property type="match status" value="1"/>
</dbReference>
<dbReference type="EMBL" id="CAJNOQ010003462">
    <property type="protein sequence ID" value="CAF1013634.1"/>
    <property type="molecule type" value="Genomic_DNA"/>
</dbReference>
<protein>
    <recommendedName>
        <fullName evidence="3">ubiquitinyl hydrolase 1</fullName>
        <ecNumber evidence="3">3.4.19.12</ecNumber>
    </recommendedName>
</protein>
<dbReference type="SUPFAM" id="SSF117281">
    <property type="entry name" value="Kelch motif"/>
    <property type="match status" value="1"/>
</dbReference>
<keyword evidence="4" id="KW-0645">Protease</keyword>
<evidence type="ECO:0000256" key="5">
    <source>
        <dbReference type="ARBA" id="ARBA00022786"/>
    </source>
</evidence>
<dbReference type="InterPro" id="IPR050185">
    <property type="entry name" value="Ub_carboxyl-term_hydrolase"/>
</dbReference>
<dbReference type="InterPro" id="IPR015915">
    <property type="entry name" value="Kelch-typ_b-propeller"/>
</dbReference>
<dbReference type="AlphaFoldDB" id="A0A814HSP3"/>
<dbReference type="GO" id="GO:0006508">
    <property type="term" value="P:proteolysis"/>
    <property type="evidence" value="ECO:0007669"/>
    <property type="project" value="UniProtKB-KW"/>
</dbReference>